<protein>
    <recommendedName>
        <fullName evidence="5">REJ domain-containing protein</fullName>
    </recommendedName>
</protein>
<dbReference type="EMBL" id="NAJP01000003">
    <property type="protein sequence ID" value="TKA48593.1"/>
    <property type="molecule type" value="Genomic_DNA"/>
</dbReference>
<sequence>MSRHIALLPVTLGALLATQLVAAGAIPRDAAIITVTETSTHTAYVTAQVTSMPYTKTTYNSEASSASVAAPGVNPINGLPAVPAVSTSTRPSTYSPSNGSQTPVIIVPTQQSSATLTPVPYGTYTPSGWITTSTSAPSSQHSSSSSSDSTSFSRTPLGPVPTSTHLQSSSTSIFRTPLGPVPTSNRPSSGSASSTSGSSDGMISNSGSGGEGMIGAKRS</sequence>
<feature type="signal peptide" evidence="2">
    <location>
        <begin position="1"/>
        <end position="23"/>
    </location>
</feature>
<accession>A0A4U0VHY0</accession>
<comment type="caution">
    <text evidence="3">The sequence shown here is derived from an EMBL/GenBank/DDBJ whole genome shotgun (WGS) entry which is preliminary data.</text>
</comment>
<evidence type="ECO:0000256" key="2">
    <source>
        <dbReference type="SAM" id="SignalP"/>
    </source>
</evidence>
<proteinExistence type="predicted"/>
<dbReference type="Proteomes" id="UP000310066">
    <property type="component" value="Unassembled WGS sequence"/>
</dbReference>
<feature type="compositionally biased region" description="Low complexity" evidence="1">
    <location>
        <begin position="86"/>
        <end position="97"/>
    </location>
</feature>
<keyword evidence="2" id="KW-0732">Signal</keyword>
<evidence type="ECO:0000313" key="3">
    <source>
        <dbReference type="EMBL" id="TKA48593.1"/>
    </source>
</evidence>
<feature type="region of interest" description="Disordered" evidence="1">
    <location>
        <begin position="82"/>
        <end position="103"/>
    </location>
</feature>
<feature type="compositionally biased region" description="Low complexity" evidence="1">
    <location>
        <begin position="132"/>
        <end position="155"/>
    </location>
</feature>
<feature type="compositionally biased region" description="Polar residues" evidence="1">
    <location>
        <begin position="161"/>
        <end position="174"/>
    </location>
</feature>
<organism evidence="3 4">
    <name type="scientific">Friedmanniomyces endolithicus</name>
    <dbReference type="NCBI Taxonomy" id="329885"/>
    <lineage>
        <taxon>Eukaryota</taxon>
        <taxon>Fungi</taxon>
        <taxon>Dikarya</taxon>
        <taxon>Ascomycota</taxon>
        <taxon>Pezizomycotina</taxon>
        <taxon>Dothideomycetes</taxon>
        <taxon>Dothideomycetidae</taxon>
        <taxon>Mycosphaerellales</taxon>
        <taxon>Teratosphaeriaceae</taxon>
        <taxon>Friedmanniomyces</taxon>
    </lineage>
</organism>
<gene>
    <name evidence="3" type="ORF">B0A54_00729</name>
</gene>
<evidence type="ECO:0000313" key="4">
    <source>
        <dbReference type="Proteomes" id="UP000310066"/>
    </source>
</evidence>
<evidence type="ECO:0008006" key="5">
    <source>
        <dbReference type="Google" id="ProtNLM"/>
    </source>
</evidence>
<feature type="compositionally biased region" description="Low complexity" evidence="1">
    <location>
        <begin position="188"/>
        <end position="206"/>
    </location>
</feature>
<reference evidence="3 4" key="1">
    <citation type="submission" date="2017-03" db="EMBL/GenBank/DDBJ databases">
        <title>Genomes of endolithic fungi from Antarctica.</title>
        <authorList>
            <person name="Coleine C."/>
            <person name="Masonjones S."/>
            <person name="Stajich J.E."/>
        </authorList>
    </citation>
    <scope>NUCLEOTIDE SEQUENCE [LARGE SCALE GENOMIC DNA]</scope>
    <source>
        <strain evidence="3 4">CCFEE 5311</strain>
    </source>
</reference>
<feature type="chain" id="PRO_5020769557" description="REJ domain-containing protein" evidence="2">
    <location>
        <begin position="24"/>
        <end position="219"/>
    </location>
</feature>
<dbReference type="AlphaFoldDB" id="A0A4U0VHY0"/>
<name>A0A4U0VHY0_9PEZI</name>
<evidence type="ECO:0000256" key="1">
    <source>
        <dbReference type="SAM" id="MobiDB-lite"/>
    </source>
</evidence>
<feature type="region of interest" description="Disordered" evidence="1">
    <location>
        <begin position="132"/>
        <end position="219"/>
    </location>
</feature>